<dbReference type="Gene3D" id="3.40.50.300">
    <property type="entry name" value="P-loop containing nucleotide triphosphate hydrolases"/>
    <property type="match status" value="1"/>
</dbReference>
<evidence type="ECO:0000256" key="2">
    <source>
        <dbReference type="ARBA" id="ARBA00022679"/>
    </source>
</evidence>
<dbReference type="CDD" id="cd02023">
    <property type="entry name" value="UMPK"/>
    <property type="match status" value="1"/>
</dbReference>
<dbReference type="GO" id="GO:0005524">
    <property type="term" value="F:ATP binding"/>
    <property type="evidence" value="ECO:0007669"/>
    <property type="project" value="UniProtKB-KW"/>
</dbReference>
<comment type="catalytic activity">
    <reaction evidence="5">
        <text>cytidine + ATP = CMP + ADP + H(+)</text>
        <dbReference type="Rhea" id="RHEA:24674"/>
        <dbReference type="ChEBI" id="CHEBI:15378"/>
        <dbReference type="ChEBI" id="CHEBI:17562"/>
        <dbReference type="ChEBI" id="CHEBI:30616"/>
        <dbReference type="ChEBI" id="CHEBI:60377"/>
        <dbReference type="ChEBI" id="CHEBI:456216"/>
        <dbReference type="EC" id="2.7.1.48"/>
    </reaction>
</comment>
<dbReference type="NCBIfam" id="TIGR00235">
    <property type="entry name" value="udk"/>
    <property type="match status" value="1"/>
</dbReference>
<dbReference type="Proteomes" id="UP000245768">
    <property type="component" value="Unassembled WGS sequence"/>
</dbReference>
<dbReference type="CDD" id="cd06223">
    <property type="entry name" value="PRTases_typeI"/>
    <property type="match status" value="1"/>
</dbReference>
<comment type="similarity">
    <text evidence="5">Belongs to the uridine kinase family.</text>
</comment>
<evidence type="ECO:0000256" key="5">
    <source>
        <dbReference type="RuleBase" id="RU003825"/>
    </source>
</evidence>
<keyword evidence="5" id="KW-0067">ATP-binding</keyword>
<dbReference type="GO" id="GO:0044206">
    <property type="term" value="P:UMP salvage"/>
    <property type="evidence" value="ECO:0007669"/>
    <property type="project" value="UniProtKB-UniPathway"/>
</dbReference>
<dbReference type="InParanoid" id="A0A316YQZ7"/>
<protein>
    <recommendedName>
        <fullName evidence="5">Uridine kinase</fullName>
        <ecNumber evidence="5">2.7.1.48</ecNumber>
    </recommendedName>
</protein>
<comment type="pathway">
    <text evidence="1 5">Pyrimidine metabolism; UMP biosynthesis via salvage pathway; UMP from uridine: step 1/1.</text>
</comment>
<dbReference type="SUPFAM" id="SSF53271">
    <property type="entry name" value="PRTase-like"/>
    <property type="match status" value="1"/>
</dbReference>
<dbReference type="PRINTS" id="PR00988">
    <property type="entry name" value="URIDINKINASE"/>
</dbReference>
<dbReference type="EMBL" id="KZ819635">
    <property type="protein sequence ID" value="PWN91234.1"/>
    <property type="molecule type" value="Genomic_DNA"/>
</dbReference>
<dbReference type="FunFam" id="3.40.50.300:FF:002070">
    <property type="entry name" value="Uridine kinase"/>
    <property type="match status" value="1"/>
</dbReference>
<comment type="catalytic activity">
    <reaction evidence="5">
        <text>uridine + ATP = UMP + ADP + H(+)</text>
        <dbReference type="Rhea" id="RHEA:16825"/>
        <dbReference type="ChEBI" id="CHEBI:15378"/>
        <dbReference type="ChEBI" id="CHEBI:16704"/>
        <dbReference type="ChEBI" id="CHEBI:30616"/>
        <dbReference type="ChEBI" id="CHEBI:57865"/>
        <dbReference type="ChEBI" id="CHEBI:456216"/>
        <dbReference type="EC" id="2.7.1.48"/>
    </reaction>
</comment>
<dbReference type="Pfam" id="PF00485">
    <property type="entry name" value="PRK"/>
    <property type="match status" value="1"/>
</dbReference>
<evidence type="ECO:0000259" key="7">
    <source>
        <dbReference type="Pfam" id="PF00485"/>
    </source>
</evidence>
<feature type="compositionally biased region" description="Acidic residues" evidence="6">
    <location>
        <begin position="593"/>
        <end position="603"/>
    </location>
</feature>
<keyword evidence="2 5" id="KW-0808">Transferase</keyword>
<evidence type="ECO:0000256" key="1">
    <source>
        <dbReference type="ARBA" id="ARBA00004690"/>
    </source>
</evidence>
<reference evidence="9 10" key="1">
    <citation type="journal article" date="2018" name="Mol. Biol. Evol.">
        <title>Broad Genomic Sampling Reveals a Smut Pathogenic Ancestry of the Fungal Clade Ustilaginomycotina.</title>
        <authorList>
            <person name="Kijpornyongpan T."/>
            <person name="Mondo S.J."/>
            <person name="Barry K."/>
            <person name="Sandor L."/>
            <person name="Lee J."/>
            <person name="Lipzen A."/>
            <person name="Pangilinan J."/>
            <person name="LaButti K."/>
            <person name="Hainaut M."/>
            <person name="Henrissat B."/>
            <person name="Grigoriev I.V."/>
            <person name="Spatafora J.W."/>
            <person name="Aime M.C."/>
        </authorList>
    </citation>
    <scope>NUCLEOTIDE SEQUENCE [LARGE SCALE GENOMIC DNA]</scope>
    <source>
        <strain evidence="9 10">MCA 4198</strain>
    </source>
</reference>
<dbReference type="EC" id="2.7.1.48" evidence="5"/>
<dbReference type="OrthoDB" id="738517at2759"/>
<evidence type="ECO:0000313" key="9">
    <source>
        <dbReference type="EMBL" id="PWN91234.1"/>
    </source>
</evidence>
<feature type="domain" description="Phosphoribosyltransferase" evidence="8">
    <location>
        <begin position="354"/>
        <end position="550"/>
    </location>
</feature>
<dbReference type="PANTHER" id="PTHR10285">
    <property type="entry name" value="URIDINE KINASE"/>
    <property type="match status" value="1"/>
</dbReference>
<dbReference type="GO" id="GO:0044211">
    <property type="term" value="P:CTP salvage"/>
    <property type="evidence" value="ECO:0007669"/>
    <property type="project" value="UniProtKB-UniPathway"/>
</dbReference>
<dbReference type="RefSeq" id="XP_025378432.1">
    <property type="nucleotide sequence ID" value="XM_025520923.1"/>
</dbReference>
<evidence type="ECO:0000259" key="8">
    <source>
        <dbReference type="Pfam" id="PF14681"/>
    </source>
</evidence>
<organism evidence="9 10">
    <name type="scientific">Acaromyces ingoldii</name>
    <dbReference type="NCBI Taxonomy" id="215250"/>
    <lineage>
        <taxon>Eukaryota</taxon>
        <taxon>Fungi</taxon>
        <taxon>Dikarya</taxon>
        <taxon>Basidiomycota</taxon>
        <taxon>Ustilaginomycotina</taxon>
        <taxon>Exobasidiomycetes</taxon>
        <taxon>Exobasidiales</taxon>
        <taxon>Cryptobasidiaceae</taxon>
        <taxon>Acaromyces</taxon>
    </lineage>
</organism>
<dbReference type="GeneID" id="37042839"/>
<dbReference type="InterPro" id="IPR000836">
    <property type="entry name" value="PRTase_dom"/>
</dbReference>
<feature type="domain" description="Phosphoribulokinase/uridine kinase" evidence="7">
    <location>
        <begin position="52"/>
        <end position="234"/>
    </location>
</feature>
<dbReference type="AlphaFoldDB" id="A0A316YQZ7"/>
<feature type="region of interest" description="Disordered" evidence="6">
    <location>
        <begin position="568"/>
        <end position="634"/>
    </location>
</feature>
<sequence length="681" mass="73844">MASKASVGTALHGSQSPGGGTKPTTQTKNVVLTEAGRAPWYDANGRPLDAYIVGVAGGSASGKTSVAKAILRSLPNVPWVAIVSQDSFYKTLTREQSKMAFENNYDFDHPNAFDYDIFHQCVSDLKQSRAVEIPVYSFVEHQRTADKTYLYGAVVVIVEGIFVLHNPALRSLLDLKIFVQADSDLMLARRIRRDIVERGRDVAGILDQYLRFVKPSMDNFVSQTSKFADIIVPGQNNDVAIDVISQQIKNQLESRAMKLRHELSRTPATPRRELLVSPLAAPGGSLSMSRAGSRAGETLGALRRPDLERWTSYSSNSSSSSSGAGPAMLALAEASQDAAHPLEEELPSSVCVLPQTPQLRGLLTIMHDLTVTGADFIFTVDRLSTLVMEAAMAFLPYKDKEITLKGGRKHMGTEMDVQHICSVSILRSGSVLEASARRAIPALARGSVLIQSSDDDGEPKLYNVSLPSFVRNRQRAANTWAIILDSQIGTGAAALMAIRVLLDHGVQEHHIVFCCLLVSAKGGVHALHRAFPKVHVVTAGVDAELKRRRVRVDDGNAVAWRGGSEASTIGTIGGQGRARRGGKGRGFSSSGISDDDEEEDDGHPDDSLEHDDGRYEQAGRITRLNGPGKSEGAARRRTRICFAIEPGAGNIGDRYYGTKVRPRVMSTQISPQVSRKDLNVK</sequence>
<dbReference type="InterPro" id="IPR027417">
    <property type="entry name" value="P-loop_NTPase"/>
</dbReference>
<dbReference type="Pfam" id="PF14681">
    <property type="entry name" value="UPRTase"/>
    <property type="match status" value="1"/>
</dbReference>
<dbReference type="UniPathway" id="UPA00579">
    <property type="reaction ID" value="UER00640"/>
</dbReference>
<dbReference type="GO" id="GO:0004849">
    <property type="term" value="F:uridine kinase activity"/>
    <property type="evidence" value="ECO:0007669"/>
    <property type="project" value="UniProtKB-EC"/>
</dbReference>
<dbReference type="InterPro" id="IPR029057">
    <property type="entry name" value="PRTase-like"/>
</dbReference>
<dbReference type="FunCoup" id="A0A316YQZ7">
    <property type="interactions" value="425"/>
</dbReference>
<dbReference type="UniPathway" id="UPA00574">
    <property type="reaction ID" value="UER00637"/>
</dbReference>
<keyword evidence="10" id="KW-1185">Reference proteome</keyword>
<evidence type="ECO:0000256" key="3">
    <source>
        <dbReference type="ARBA" id="ARBA00022741"/>
    </source>
</evidence>
<accession>A0A316YQZ7</accession>
<evidence type="ECO:0000256" key="6">
    <source>
        <dbReference type="SAM" id="MobiDB-lite"/>
    </source>
</evidence>
<dbReference type="NCBIfam" id="NF004018">
    <property type="entry name" value="PRK05480.1"/>
    <property type="match status" value="1"/>
</dbReference>
<keyword evidence="3 5" id="KW-0547">Nucleotide-binding</keyword>
<dbReference type="InterPro" id="IPR006083">
    <property type="entry name" value="PRK/URK"/>
</dbReference>
<name>A0A316YQZ7_9BASI</name>
<keyword evidence="4 5" id="KW-0418">Kinase</keyword>
<dbReference type="GO" id="GO:0043771">
    <property type="term" value="F:cytidine kinase activity"/>
    <property type="evidence" value="ECO:0007669"/>
    <property type="project" value="RHEA"/>
</dbReference>
<dbReference type="STRING" id="215250.A0A316YQZ7"/>
<feature type="region of interest" description="Disordered" evidence="6">
    <location>
        <begin position="1"/>
        <end position="26"/>
    </location>
</feature>
<dbReference type="SUPFAM" id="SSF52540">
    <property type="entry name" value="P-loop containing nucleoside triphosphate hydrolases"/>
    <property type="match status" value="1"/>
</dbReference>
<evidence type="ECO:0000256" key="4">
    <source>
        <dbReference type="ARBA" id="ARBA00022777"/>
    </source>
</evidence>
<feature type="compositionally biased region" description="Basic and acidic residues" evidence="6">
    <location>
        <begin position="604"/>
        <end position="617"/>
    </location>
</feature>
<comment type="pathway">
    <text evidence="5">Pyrimidine metabolism; CTP biosynthesis via salvage pathway; CTP from cytidine: step 1/3.</text>
</comment>
<gene>
    <name evidence="9" type="ORF">FA10DRAFT_265103</name>
</gene>
<dbReference type="Gene3D" id="3.40.50.2020">
    <property type="match status" value="1"/>
</dbReference>
<proteinExistence type="inferred from homology"/>
<dbReference type="InterPro" id="IPR000764">
    <property type="entry name" value="Uridine_kinase-like"/>
</dbReference>
<evidence type="ECO:0000313" key="10">
    <source>
        <dbReference type="Proteomes" id="UP000245768"/>
    </source>
</evidence>